<dbReference type="InterPro" id="IPR000504">
    <property type="entry name" value="RRM_dom"/>
</dbReference>
<dbReference type="GeneID" id="20216182"/>
<evidence type="ECO:0000256" key="3">
    <source>
        <dbReference type="ARBA" id="ARBA00004123"/>
    </source>
</evidence>
<dbReference type="GO" id="GO:0005634">
    <property type="term" value="C:nucleus"/>
    <property type="evidence" value="ECO:0000318"/>
    <property type="project" value="GO_Central"/>
</dbReference>
<name>T1G534_HELRO</name>
<dbReference type="InterPro" id="IPR035538">
    <property type="entry name" value="Cyclophilin_PPIL4"/>
</dbReference>
<keyword evidence="4 8" id="KW-0694">RNA-binding</keyword>
<dbReference type="CDD" id="cd01921">
    <property type="entry name" value="cyclophilin_RRM"/>
    <property type="match status" value="1"/>
</dbReference>
<evidence type="ECO:0000256" key="8">
    <source>
        <dbReference type="PROSITE-ProRule" id="PRU00176"/>
    </source>
</evidence>
<evidence type="ECO:0000313" key="12">
    <source>
        <dbReference type="EMBL" id="ESO00185.1"/>
    </source>
</evidence>
<gene>
    <name evidence="13" type="primary">20216182</name>
    <name evidence="12" type="ORF">HELRODRAFT_83285</name>
</gene>
<dbReference type="EC" id="5.2.1.8" evidence="9"/>
<sequence>MSVILETSLGDITIDLYVEQRPRCCLNFLKLCKLKKFNYNLIHTRNFVAQTGDPTGTGRGGESVFKCLYGDQATYFEAETKPRIKHTKLGLVSMINDGNGRHGSQFLITLTEDTDYLDTQNHTVFGEVVEGFDVLEKLNNTITDKDNKPYKHIRIFHTVVIDDPLDDPDGLLEYIPQRSPTPLKEQLDDCRIDVDEEVDDEKGLKAEEIEERYKEREANANAQILEMVGDIPFADVKPPDNVLFVCKLNPVTTEEDLEVIFSRFGPITSCEVIKDYKTQESLQYAFIEFQNTEDCEKAYFKMDNVLIDDRRIHVDFSQSVSKIKWIKKGLSVYRNRAQIMLSPIISTV</sequence>
<evidence type="ECO:0000256" key="9">
    <source>
        <dbReference type="RuleBase" id="RU365081"/>
    </source>
</evidence>
<dbReference type="PANTHER" id="PTHR45843">
    <property type="entry name" value="PEPTIDYL-PROLYL CIS-TRANS ISOMERASE-LIKE 4"/>
    <property type="match status" value="1"/>
</dbReference>
<evidence type="ECO:0000256" key="1">
    <source>
        <dbReference type="ARBA" id="ARBA00000971"/>
    </source>
</evidence>
<dbReference type="InParanoid" id="T1G534"/>
<dbReference type="CDD" id="cd12235">
    <property type="entry name" value="RRM_PPIL4"/>
    <property type="match status" value="1"/>
</dbReference>
<comment type="subcellular location">
    <subcellularLocation>
        <location evidence="3 9">Nucleus</location>
    </subcellularLocation>
</comment>
<dbReference type="CTD" id="20216182"/>
<evidence type="ECO:0000256" key="6">
    <source>
        <dbReference type="ARBA" id="ARBA00023235"/>
    </source>
</evidence>
<dbReference type="InterPro" id="IPR029000">
    <property type="entry name" value="Cyclophilin-like_dom_sf"/>
</dbReference>
<dbReference type="HOGENOM" id="CLU_018791_2_0_1"/>
<dbReference type="SUPFAM" id="SSF50891">
    <property type="entry name" value="Cyclophilin-like"/>
    <property type="match status" value="1"/>
</dbReference>
<keyword evidence="7 9" id="KW-0539">Nucleus</keyword>
<reference evidence="12 14" key="2">
    <citation type="journal article" date="2013" name="Nature">
        <title>Insights into bilaterian evolution from three spiralian genomes.</title>
        <authorList>
            <person name="Simakov O."/>
            <person name="Marletaz F."/>
            <person name="Cho S.J."/>
            <person name="Edsinger-Gonzales E."/>
            <person name="Havlak P."/>
            <person name="Hellsten U."/>
            <person name="Kuo D.H."/>
            <person name="Larsson T."/>
            <person name="Lv J."/>
            <person name="Arendt D."/>
            <person name="Savage R."/>
            <person name="Osoegawa K."/>
            <person name="de Jong P."/>
            <person name="Grimwood J."/>
            <person name="Chapman J.A."/>
            <person name="Shapiro H."/>
            <person name="Aerts A."/>
            <person name="Otillar R.P."/>
            <person name="Terry A.Y."/>
            <person name="Boore J.L."/>
            <person name="Grigoriev I.V."/>
            <person name="Lindberg D.R."/>
            <person name="Seaver E.C."/>
            <person name="Weisblat D.A."/>
            <person name="Putnam N.H."/>
            <person name="Rokhsar D.S."/>
        </authorList>
    </citation>
    <scope>NUCLEOTIDE SEQUENCE</scope>
</reference>
<evidence type="ECO:0000256" key="7">
    <source>
        <dbReference type="ARBA" id="ARBA00023242"/>
    </source>
</evidence>
<dbReference type="PROSITE" id="PS50072">
    <property type="entry name" value="CSA_PPIASE_2"/>
    <property type="match status" value="1"/>
</dbReference>
<dbReference type="Gene3D" id="2.40.100.10">
    <property type="entry name" value="Cyclophilin-like"/>
    <property type="match status" value="1"/>
</dbReference>
<dbReference type="EnsemblMetazoa" id="HelroT83285">
    <property type="protein sequence ID" value="HelroP83285"/>
    <property type="gene ID" value="HelroG83285"/>
</dbReference>
<dbReference type="SUPFAM" id="SSF54928">
    <property type="entry name" value="RNA-binding domain, RBD"/>
    <property type="match status" value="1"/>
</dbReference>
<dbReference type="EMBL" id="KB096983">
    <property type="protein sequence ID" value="ESO00185.1"/>
    <property type="molecule type" value="Genomic_DNA"/>
</dbReference>
<dbReference type="FunCoup" id="T1G534">
    <property type="interactions" value="1976"/>
</dbReference>
<dbReference type="FunFam" id="3.30.70.330:FF:000287">
    <property type="entry name" value="Peptidyl-prolyl cis-trans isomerase"/>
    <property type="match status" value="1"/>
</dbReference>
<comment type="function">
    <text evidence="2 9">PPIases accelerate the folding of proteins. It catalyzes the cis-trans isomerization of proline imidic peptide bonds in oligopeptides.</text>
</comment>
<accession>T1G534</accession>
<evidence type="ECO:0000313" key="13">
    <source>
        <dbReference type="EnsemblMetazoa" id="HelroP83285"/>
    </source>
</evidence>
<dbReference type="InterPro" id="IPR035979">
    <property type="entry name" value="RBD_domain_sf"/>
</dbReference>
<feature type="domain" description="RRM" evidence="11">
    <location>
        <begin position="241"/>
        <end position="319"/>
    </location>
</feature>
<comment type="catalytic activity">
    <reaction evidence="1 9">
        <text>[protein]-peptidylproline (omega=180) = [protein]-peptidylproline (omega=0)</text>
        <dbReference type="Rhea" id="RHEA:16237"/>
        <dbReference type="Rhea" id="RHEA-COMP:10747"/>
        <dbReference type="Rhea" id="RHEA-COMP:10748"/>
        <dbReference type="ChEBI" id="CHEBI:83833"/>
        <dbReference type="ChEBI" id="CHEBI:83834"/>
        <dbReference type="EC" id="5.2.1.8"/>
    </reaction>
</comment>
<feature type="domain" description="PPIase cyclophilin-type" evidence="10">
    <location>
        <begin position="1"/>
        <end position="160"/>
    </location>
</feature>
<dbReference type="PRINTS" id="PR00153">
    <property type="entry name" value="CSAPPISMRASE"/>
</dbReference>
<keyword evidence="6 9" id="KW-0413">Isomerase</keyword>
<organism evidence="13 14">
    <name type="scientific">Helobdella robusta</name>
    <name type="common">Californian leech</name>
    <dbReference type="NCBI Taxonomy" id="6412"/>
    <lineage>
        <taxon>Eukaryota</taxon>
        <taxon>Metazoa</taxon>
        <taxon>Spiralia</taxon>
        <taxon>Lophotrochozoa</taxon>
        <taxon>Annelida</taxon>
        <taxon>Clitellata</taxon>
        <taxon>Hirudinea</taxon>
        <taxon>Rhynchobdellida</taxon>
        <taxon>Glossiphoniidae</taxon>
        <taxon>Helobdella</taxon>
    </lineage>
</organism>
<evidence type="ECO:0000259" key="11">
    <source>
        <dbReference type="PROSITE" id="PS50102"/>
    </source>
</evidence>
<dbReference type="KEGG" id="hro:HELRODRAFT_83285"/>
<dbReference type="PROSITE" id="PS50102">
    <property type="entry name" value="RRM"/>
    <property type="match status" value="1"/>
</dbReference>
<dbReference type="Gene3D" id="3.30.70.330">
    <property type="match status" value="1"/>
</dbReference>
<dbReference type="OMA" id="APKCCEN"/>
<reference evidence="13" key="3">
    <citation type="submission" date="2015-06" db="UniProtKB">
        <authorList>
            <consortium name="EnsemblMetazoa"/>
        </authorList>
    </citation>
    <scope>IDENTIFICATION</scope>
</reference>
<proteinExistence type="inferred from homology"/>
<dbReference type="PANTHER" id="PTHR45843:SF1">
    <property type="entry name" value="PEPTIDYL-PROLYL CIS-TRANS ISOMERASE-LIKE 4"/>
    <property type="match status" value="1"/>
</dbReference>
<dbReference type="Pfam" id="PF00160">
    <property type="entry name" value="Pro_isomerase"/>
    <property type="match status" value="1"/>
</dbReference>
<dbReference type="InterPro" id="IPR012677">
    <property type="entry name" value="Nucleotide-bd_a/b_plait_sf"/>
</dbReference>
<reference evidence="14" key="1">
    <citation type="submission" date="2012-12" db="EMBL/GenBank/DDBJ databases">
        <authorList>
            <person name="Hellsten U."/>
            <person name="Grimwood J."/>
            <person name="Chapman J.A."/>
            <person name="Shapiro H."/>
            <person name="Aerts A."/>
            <person name="Otillar R.P."/>
            <person name="Terry A.Y."/>
            <person name="Boore J.L."/>
            <person name="Simakov O."/>
            <person name="Marletaz F."/>
            <person name="Cho S.-J."/>
            <person name="Edsinger-Gonzales E."/>
            <person name="Havlak P."/>
            <person name="Kuo D.-H."/>
            <person name="Larsson T."/>
            <person name="Lv J."/>
            <person name="Arendt D."/>
            <person name="Savage R."/>
            <person name="Osoegawa K."/>
            <person name="de Jong P."/>
            <person name="Lindberg D.R."/>
            <person name="Seaver E.C."/>
            <person name="Weisblat D.A."/>
            <person name="Putnam N.H."/>
            <person name="Grigoriev I.V."/>
            <person name="Rokhsar D.S."/>
        </authorList>
    </citation>
    <scope>NUCLEOTIDE SEQUENCE</scope>
</reference>
<evidence type="ECO:0000256" key="5">
    <source>
        <dbReference type="ARBA" id="ARBA00023110"/>
    </source>
</evidence>
<evidence type="ECO:0000256" key="2">
    <source>
        <dbReference type="ARBA" id="ARBA00002388"/>
    </source>
</evidence>
<comment type="similarity">
    <text evidence="9">Belongs to the cyclophilin-type PPIase family. PPIL4 subfamily.</text>
</comment>
<dbReference type="SMART" id="SM00360">
    <property type="entry name" value="RRM"/>
    <property type="match status" value="1"/>
</dbReference>
<evidence type="ECO:0000259" key="10">
    <source>
        <dbReference type="PROSITE" id="PS50072"/>
    </source>
</evidence>
<dbReference type="OrthoDB" id="2083at2759"/>
<dbReference type="EMBL" id="AMQM01005511">
    <property type="status" value="NOT_ANNOTATED_CDS"/>
    <property type="molecule type" value="Genomic_DNA"/>
</dbReference>
<dbReference type="GO" id="GO:0003755">
    <property type="term" value="F:peptidyl-prolyl cis-trans isomerase activity"/>
    <property type="evidence" value="ECO:0007669"/>
    <property type="project" value="UniProtKB-UniRule"/>
</dbReference>
<dbReference type="RefSeq" id="XP_009021619.1">
    <property type="nucleotide sequence ID" value="XM_009023371.1"/>
</dbReference>
<dbReference type="AlphaFoldDB" id="T1G534"/>
<dbReference type="eggNOG" id="KOG0415">
    <property type="taxonomic scope" value="Eukaryota"/>
</dbReference>
<dbReference type="Proteomes" id="UP000015101">
    <property type="component" value="Unassembled WGS sequence"/>
</dbReference>
<dbReference type="STRING" id="6412.T1G534"/>
<dbReference type="Pfam" id="PF00076">
    <property type="entry name" value="RRM_1"/>
    <property type="match status" value="1"/>
</dbReference>
<dbReference type="InterPro" id="IPR035542">
    <property type="entry name" value="CRIP"/>
</dbReference>
<evidence type="ECO:0000256" key="4">
    <source>
        <dbReference type="ARBA" id="ARBA00022884"/>
    </source>
</evidence>
<protein>
    <recommendedName>
        <fullName evidence="9">Peptidyl-prolyl cis-trans isomerase</fullName>
        <shortName evidence="9">PPIase</shortName>
        <ecNumber evidence="9">5.2.1.8</ecNumber>
    </recommendedName>
</protein>
<keyword evidence="14" id="KW-1185">Reference proteome</keyword>
<dbReference type="InterPro" id="IPR002130">
    <property type="entry name" value="Cyclophilin-type_PPIase_dom"/>
</dbReference>
<dbReference type="GO" id="GO:0003723">
    <property type="term" value="F:RNA binding"/>
    <property type="evidence" value="ECO:0007669"/>
    <property type="project" value="UniProtKB-UniRule"/>
</dbReference>
<keyword evidence="5 9" id="KW-0697">Rotamase</keyword>
<evidence type="ECO:0000313" key="14">
    <source>
        <dbReference type="Proteomes" id="UP000015101"/>
    </source>
</evidence>